<dbReference type="InterPro" id="IPR001054">
    <property type="entry name" value="A/G_cyclase"/>
</dbReference>
<feature type="domain" description="Protein kinase" evidence="15">
    <location>
        <begin position="408"/>
        <end position="695"/>
    </location>
</feature>
<dbReference type="FunFam" id="3.30.70.1230:FF:000066">
    <property type="entry name" value="Predicted protein"/>
    <property type="match status" value="1"/>
</dbReference>
<keyword evidence="18" id="KW-1185">Reference proteome</keyword>
<dbReference type="FunFam" id="3.30.200.20:FF:001189">
    <property type="entry name" value="Predicted protein"/>
    <property type="match status" value="1"/>
</dbReference>
<dbReference type="PROSITE" id="PS50125">
    <property type="entry name" value="GUANYLATE_CYCLASE_2"/>
    <property type="match status" value="1"/>
</dbReference>
<dbReference type="Pfam" id="PF07714">
    <property type="entry name" value="PK_Tyr_Ser-Thr"/>
    <property type="match status" value="1"/>
</dbReference>
<dbReference type="Proteomes" id="UP000001357">
    <property type="component" value="Unassembled WGS sequence"/>
</dbReference>
<dbReference type="PROSITE" id="PS50011">
    <property type="entry name" value="PROTEIN_KINASE_DOM"/>
    <property type="match status" value="1"/>
</dbReference>
<evidence type="ECO:0000256" key="8">
    <source>
        <dbReference type="ARBA" id="ARBA00023136"/>
    </source>
</evidence>
<dbReference type="KEGG" id="mbr:MONBRDRAFT_29467"/>
<dbReference type="Gene3D" id="3.30.200.20">
    <property type="entry name" value="Phosphorylase Kinase, domain 1"/>
    <property type="match status" value="1"/>
</dbReference>
<dbReference type="GeneID" id="5895223"/>
<gene>
    <name evidence="17" type="ORF">MONBRDRAFT_29467</name>
</gene>
<dbReference type="SUPFAM" id="SSF53850">
    <property type="entry name" value="Periplasmic binding protein-like II"/>
    <property type="match status" value="1"/>
</dbReference>
<dbReference type="Gene3D" id="3.30.70.1230">
    <property type="entry name" value="Nucleotide cyclase"/>
    <property type="match status" value="1"/>
</dbReference>
<accession>A9VB65</accession>
<feature type="signal peptide" evidence="14">
    <location>
        <begin position="1"/>
        <end position="22"/>
    </location>
</feature>
<dbReference type="Gene3D" id="1.10.510.10">
    <property type="entry name" value="Transferase(Phosphotransferase) domain 1"/>
    <property type="match status" value="1"/>
</dbReference>
<dbReference type="EMBL" id="CH991576">
    <property type="protein sequence ID" value="EDQ85184.1"/>
    <property type="molecule type" value="Genomic_DNA"/>
</dbReference>
<dbReference type="GO" id="GO:0004383">
    <property type="term" value="F:guanylate cyclase activity"/>
    <property type="evidence" value="ECO:0000318"/>
    <property type="project" value="GO_Central"/>
</dbReference>
<evidence type="ECO:0000256" key="12">
    <source>
        <dbReference type="SAM" id="MobiDB-lite"/>
    </source>
</evidence>
<feature type="binding site" evidence="11">
    <location>
        <position position="435"/>
    </location>
    <ligand>
        <name>ATP</name>
        <dbReference type="ChEBI" id="CHEBI:30616"/>
    </ligand>
</feature>
<dbReference type="InterPro" id="IPR008271">
    <property type="entry name" value="Ser/Thr_kinase_AS"/>
</dbReference>
<dbReference type="GO" id="GO:0007168">
    <property type="term" value="P:receptor guanylyl cyclase signaling pathway"/>
    <property type="evidence" value="ECO:0000318"/>
    <property type="project" value="GO_Central"/>
</dbReference>
<dbReference type="InterPro" id="IPR029787">
    <property type="entry name" value="Nucleotide_cyclase"/>
</dbReference>
<keyword evidence="3" id="KW-0808">Transferase</keyword>
<evidence type="ECO:0000256" key="11">
    <source>
        <dbReference type="PROSITE-ProRule" id="PRU10141"/>
    </source>
</evidence>
<dbReference type="GO" id="GO:0006182">
    <property type="term" value="P:cGMP biosynthetic process"/>
    <property type="evidence" value="ECO:0000318"/>
    <property type="project" value="GO_Central"/>
</dbReference>
<keyword evidence="6 11" id="KW-0067">ATP-binding</keyword>
<dbReference type="RefSeq" id="XP_001750009.1">
    <property type="nucleotide sequence ID" value="XM_001749957.1"/>
</dbReference>
<dbReference type="CDD" id="cd07302">
    <property type="entry name" value="CHD"/>
    <property type="match status" value="1"/>
</dbReference>
<dbReference type="GO" id="GO:0005524">
    <property type="term" value="F:ATP binding"/>
    <property type="evidence" value="ECO:0007669"/>
    <property type="project" value="UniProtKB-UniRule"/>
</dbReference>
<keyword evidence="14" id="KW-0732">Signal</keyword>
<feature type="chain" id="PRO_5002744885" description="guanylate cyclase" evidence="14">
    <location>
        <begin position="23"/>
        <end position="1069"/>
    </location>
</feature>
<dbReference type="Pfam" id="PF12974">
    <property type="entry name" value="Phosphonate-bd"/>
    <property type="match status" value="1"/>
</dbReference>
<evidence type="ECO:0000256" key="4">
    <source>
        <dbReference type="ARBA" id="ARBA00022692"/>
    </source>
</evidence>
<dbReference type="SUPFAM" id="SSF55073">
    <property type="entry name" value="Nucleotide cyclase"/>
    <property type="match status" value="1"/>
</dbReference>
<sequence length="1069" mass="117213">MGVWITLAVALAASLLVVPAEASLVMPRVGLINNSLYDRAMRDINASMSLLGVEAVYVTGTTSEIREYARLGMINLAFTPSHIFACLSAETSAAPISSIVRHHKTVDVSQAGGVIFTKHDRSDIASLADIEGKVISAVGRDSLFGYAAQRHEILRHGIEILTANPQIIFTADQYQVVLDVVNGLADVGFVQTGIIEEMMDLGLVFVSNIKFLNEYNHFNALGEAYPFRSSTNLYSDWVLSSITGLSEEAGASSISYWRSPLSTVRVFALLRELSFLTTNADKTLTCGNMDADLEHMSCPYGFRLRDDFSCDTHHQYPCPTSETVQYQCVCYPCVSVCAAHETYSDGNCECDSGYVTSAGTCVPFGILIVQVLVPVIIVIASLILYNNHRQRLKTDGIWQIDAKDLVLDQPPEVLGSGSFGVVLAAKLRGQAVAVKRAYVNKHRKQHSQSRVASGRDVAVASSSLNFSLSSRKTTTKRTDHTARNRMRTFFIEAEAAVNKASANNASSSKPSRTIHDTEYMQMGSLYNMLHNEAMELDDEFRYNSLHNITCGMRHLHNADLIHGDLKALNCLVDSKFQVKVSDFGMAGFASEHSQRGGTLAWMAPELLRGGPCTFASDVYSFGMVMFEVFSREDPYEDMSFDSNTLVQNILGRKLRPVTPENMPPELAVLMNEAFAADPDMRPTFVELLRRIEPLEGKMRANSRKGGIQDNELLEQVFPKHIAAALREGRTVEPEHHAEVTIFFSDICGFTDMSATLEPVQVSNMLDRLYTVFDQLCDKHGLYKIETIGDAYMCVGNLFVPQPDHAARVARFAMDALAGANAIPIIEDEPEGDHINIRVGFHSGPVVSNVVGTLTPRFCLFGSTVNCASRMESNSVRNCIHMSPEAAALVQKHDQSLHVIQRDPVVNIKGLGKMQTYWLGHAPGMDDVEATVKMPRKARFSTVSNQSARSPRVSLNPRHPHEHSAGGHPSSPRTDQANRLSLPHNGVVFEHSDTVPVSLSSMAEISQSKSSLLSDSVEMAGNTRANNTQPSGSEQHNNHLQDQAPSKPVDTIVQILSDAPDSDGSAMTFA</sequence>
<keyword evidence="3" id="KW-0418">Kinase</keyword>
<evidence type="ECO:0000256" key="2">
    <source>
        <dbReference type="ARBA" id="ARBA00012202"/>
    </source>
</evidence>
<evidence type="ECO:0000256" key="1">
    <source>
        <dbReference type="ARBA" id="ARBA00004167"/>
    </source>
</evidence>
<dbReference type="SUPFAM" id="SSF56112">
    <property type="entry name" value="Protein kinase-like (PK-like)"/>
    <property type="match status" value="1"/>
</dbReference>
<dbReference type="InterPro" id="IPR001245">
    <property type="entry name" value="Ser-Thr/Tyr_kinase_cat_dom"/>
</dbReference>
<dbReference type="EC" id="4.6.1.2" evidence="2"/>
<dbReference type="PANTHER" id="PTHR11920">
    <property type="entry name" value="GUANYLYL CYCLASE"/>
    <property type="match status" value="1"/>
</dbReference>
<evidence type="ECO:0000256" key="14">
    <source>
        <dbReference type="SAM" id="SignalP"/>
    </source>
</evidence>
<keyword evidence="7 13" id="KW-1133">Transmembrane helix</keyword>
<dbReference type="GO" id="GO:0005886">
    <property type="term" value="C:plasma membrane"/>
    <property type="evidence" value="ECO:0000318"/>
    <property type="project" value="GO_Central"/>
</dbReference>
<evidence type="ECO:0000313" key="18">
    <source>
        <dbReference type="Proteomes" id="UP000001357"/>
    </source>
</evidence>
<dbReference type="GO" id="GO:0035556">
    <property type="term" value="P:intracellular signal transduction"/>
    <property type="evidence" value="ECO:0007669"/>
    <property type="project" value="InterPro"/>
</dbReference>
<feature type="region of interest" description="Disordered" evidence="12">
    <location>
        <begin position="938"/>
        <end position="978"/>
    </location>
</feature>
<dbReference type="AlphaFoldDB" id="A9VB65"/>
<dbReference type="PROSITE" id="PS00107">
    <property type="entry name" value="PROTEIN_KINASE_ATP"/>
    <property type="match status" value="1"/>
</dbReference>
<evidence type="ECO:0000313" key="17">
    <source>
        <dbReference type="EMBL" id="EDQ85184.1"/>
    </source>
</evidence>
<feature type="region of interest" description="Disordered" evidence="12">
    <location>
        <begin position="1021"/>
        <end position="1069"/>
    </location>
</feature>
<dbReference type="PANTHER" id="PTHR11920:SF335">
    <property type="entry name" value="GUANYLATE CYCLASE"/>
    <property type="match status" value="1"/>
</dbReference>
<keyword evidence="4 13" id="KW-0812">Transmembrane</keyword>
<keyword evidence="9" id="KW-0456">Lyase</keyword>
<dbReference type="PRINTS" id="PR00109">
    <property type="entry name" value="TYRKINASE"/>
</dbReference>
<organism evidence="17 18">
    <name type="scientific">Monosiga brevicollis</name>
    <name type="common">Choanoflagellate</name>
    <dbReference type="NCBI Taxonomy" id="81824"/>
    <lineage>
        <taxon>Eukaryota</taxon>
        <taxon>Choanoflagellata</taxon>
        <taxon>Craspedida</taxon>
        <taxon>Salpingoecidae</taxon>
        <taxon>Monosiga</taxon>
    </lineage>
</organism>
<evidence type="ECO:0000256" key="10">
    <source>
        <dbReference type="ARBA" id="ARBA00023293"/>
    </source>
</evidence>
<feature type="domain" description="Guanylate cyclase" evidence="16">
    <location>
        <begin position="740"/>
        <end position="871"/>
    </location>
</feature>
<evidence type="ECO:0000256" key="9">
    <source>
        <dbReference type="ARBA" id="ARBA00023239"/>
    </source>
</evidence>
<protein>
    <recommendedName>
        <fullName evidence="2">guanylate cyclase</fullName>
        <ecNumber evidence="2">4.6.1.2</ecNumber>
    </recommendedName>
</protein>
<dbReference type="FunFam" id="3.40.190.10:FF:000429">
    <property type="entry name" value="Predicted protein"/>
    <property type="match status" value="1"/>
</dbReference>
<dbReference type="InterPro" id="IPR011009">
    <property type="entry name" value="Kinase-like_dom_sf"/>
</dbReference>
<feature type="compositionally biased region" description="Polar residues" evidence="12">
    <location>
        <begin position="1022"/>
        <end position="1043"/>
    </location>
</feature>
<dbReference type="Gene3D" id="3.40.190.10">
    <property type="entry name" value="Periplasmic binding protein-like II"/>
    <property type="match status" value="1"/>
</dbReference>
<reference evidence="17 18" key="1">
    <citation type="journal article" date="2008" name="Nature">
        <title>The genome of the choanoflagellate Monosiga brevicollis and the origin of metazoans.</title>
        <authorList>
            <consortium name="JGI Sequencing"/>
            <person name="King N."/>
            <person name="Westbrook M.J."/>
            <person name="Young S.L."/>
            <person name="Kuo A."/>
            <person name="Abedin M."/>
            <person name="Chapman J."/>
            <person name="Fairclough S."/>
            <person name="Hellsten U."/>
            <person name="Isogai Y."/>
            <person name="Letunic I."/>
            <person name="Marr M."/>
            <person name="Pincus D."/>
            <person name="Putnam N."/>
            <person name="Rokas A."/>
            <person name="Wright K.J."/>
            <person name="Zuzow R."/>
            <person name="Dirks W."/>
            <person name="Good M."/>
            <person name="Goodstein D."/>
            <person name="Lemons D."/>
            <person name="Li W."/>
            <person name="Lyons J.B."/>
            <person name="Morris A."/>
            <person name="Nichols S."/>
            <person name="Richter D.J."/>
            <person name="Salamov A."/>
            <person name="Bork P."/>
            <person name="Lim W.A."/>
            <person name="Manning G."/>
            <person name="Miller W.T."/>
            <person name="McGinnis W."/>
            <person name="Shapiro H."/>
            <person name="Tjian R."/>
            <person name="Grigoriev I.V."/>
            <person name="Rokhsar D."/>
        </authorList>
    </citation>
    <scope>NUCLEOTIDE SEQUENCE [LARGE SCALE GENOMIC DNA]</scope>
    <source>
        <strain evidence="18">MX1 / ATCC 50154</strain>
    </source>
</reference>
<keyword evidence="8 13" id="KW-0472">Membrane</keyword>
<dbReference type="InterPro" id="IPR050401">
    <property type="entry name" value="Cyclic_nucleotide_synthase"/>
</dbReference>
<evidence type="ECO:0000256" key="7">
    <source>
        <dbReference type="ARBA" id="ARBA00022989"/>
    </source>
</evidence>
<proteinExistence type="predicted"/>
<dbReference type="Pfam" id="PF00211">
    <property type="entry name" value="Guanylate_cyc"/>
    <property type="match status" value="1"/>
</dbReference>
<name>A9VB65_MONBE</name>
<evidence type="ECO:0000256" key="5">
    <source>
        <dbReference type="ARBA" id="ARBA00022741"/>
    </source>
</evidence>
<dbReference type="SMART" id="SM00044">
    <property type="entry name" value="CYCc"/>
    <property type="match status" value="1"/>
</dbReference>
<dbReference type="InterPro" id="IPR017441">
    <property type="entry name" value="Protein_kinase_ATP_BS"/>
</dbReference>
<dbReference type="GO" id="GO:0001653">
    <property type="term" value="F:peptide receptor activity"/>
    <property type="evidence" value="ECO:0000318"/>
    <property type="project" value="GO_Central"/>
</dbReference>
<evidence type="ECO:0000256" key="3">
    <source>
        <dbReference type="ARBA" id="ARBA00022527"/>
    </source>
</evidence>
<evidence type="ECO:0000256" key="13">
    <source>
        <dbReference type="SAM" id="Phobius"/>
    </source>
</evidence>
<evidence type="ECO:0000259" key="16">
    <source>
        <dbReference type="PROSITE" id="PS50125"/>
    </source>
</evidence>
<keyword evidence="10" id="KW-0141">cGMP biosynthesis</keyword>
<dbReference type="SMART" id="SM00220">
    <property type="entry name" value="S_TKc"/>
    <property type="match status" value="1"/>
</dbReference>
<dbReference type="SUPFAM" id="SSF57184">
    <property type="entry name" value="Growth factor receptor domain"/>
    <property type="match status" value="1"/>
</dbReference>
<dbReference type="InterPro" id="IPR009030">
    <property type="entry name" value="Growth_fac_rcpt_cys_sf"/>
</dbReference>
<dbReference type="InParanoid" id="A9VB65"/>
<dbReference type="eggNOG" id="KOG1023">
    <property type="taxonomic scope" value="Eukaryota"/>
</dbReference>
<keyword evidence="3" id="KW-0723">Serine/threonine-protein kinase</keyword>
<dbReference type="STRING" id="81824.A9VB65"/>
<comment type="subcellular location">
    <subcellularLocation>
        <location evidence="1">Membrane</location>
        <topology evidence="1">Single-pass membrane protein</topology>
    </subcellularLocation>
</comment>
<feature type="transmembrane region" description="Helical" evidence="13">
    <location>
        <begin position="364"/>
        <end position="385"/>
    </location>
</feature>
<dbReference type="PROSITE" id="PS00108">
    <property type="entry name" value="PROTEIN_KINASE_ST"/>
    <property type="match status" value="1"/>
</dbReference>
<evidence type="ECO:0000259" key="15">
    <source>
        <dbReference type="PROSITE" id="PS50011"/>
    </source>
</evidence>
<keyword evidence="5 11" id="KW-0547">Nucleotide-binding</keyword>
<dbReference type="InterPro" id="IPR000719">
    <property type="entry name" value="Prot_kinase_dom"/>
</dbReference>
<evidence type="ECO:0000256" key="6">
    <source>
        <dbReference type="ARBA" id="ARBA00022840"/>
    </source>
</evidence>
<dbReference type="GO" id="GO:0004674">
    <property type="term" value="F:protein serine/threonine kinase activity"/>
    <property type="evidence" value="ECO:0007669"/>
    <property type="project" value="UniProtKB-KW"/>
</dbReference>